<evidence type="ECO:0000256" key="8">
    <source>
        <dbReference type="SAM" id="MobiDB-lite"/>
    </source>
</evidence>
<feature type="transmembrane region" description="Helical" evidence="9">
    <location>
        <begin position="51"/>
        <end position="69"/>
    </location>
</feature>
<evidence type="ECO:0000313" key="10">
    <source>
        <dbReference type="EMBL" id="QCO55204.1"/>
    </source>
</evidence>
<evidence type="ECO:0000256" key="4">
    <source>
        <dbReference type="ARBA" id="ARBA00022519"/>
    </source>
</evidence>
<dbReference type="KEGG" id="pseb:EOK75_05100"/>
<organism evidence="10 11">
    <name type="scientific">Pseudorhodobacter turbinis</name>
    <dbReference type="NCBI Taxonomy" id="2500533"/>
    <lineage>
        <taxon>Bacteria</taxon>
        <taxon>Pseudomonadati</taxon>
        <taxon>Pseudomonadota</taxon>
        <taxon>Alphaproteobacteria</taxon>
        <taxon>Rhodobacterales</taxon>
        <taxon>Paracoccaceae</taxon>
        <taxon>Pseudorhodobacter</taxon>
    </lineage>
</organism>
<name>A0A4V1E0N0_9RHOB</name>
<comment type="similarity">
    <text evidence="2">Belongs to the UPF0283 family.</text>
</comment>
<accession>A0A4V1E0N0</accession>
<evidence type="ECO:0000256" key="6">
    <source>
        <dbReference type="ARBA" id="ARBA00022989"/>
    </source>
</evidence>
<dbReference type="PANTHER" id="PTHR39342">
    <property type="entry name" value="UPF0283 MEMBRANE PROTEIN YCJF"/>
    <property type="match status" value="1"/>
</dbReference>
<keyword evidence="3" id="KW-1003">Cell membrane</keyword>
<evidence type="ECO:0000256" key="7">
    <source>
        <dbReference type="ARBA" id="ARBA00023136"/>
    </source>
</evidence>
<evidence type="ECO:0000256" key="1">
    <source>
        <dbReference type="ARBA" id="ARBA00004429"/>
    </source>
</evidence>
<dbReference type="Pfam" id="PF05128">
    <property type="entry name" value="DUF697"/>
    <property type="match status" value="1"/>
</dbReference>
<keyword evidence="7 9" id="KW-0472">Membrane</keyword>
<keyword evidence="5 9" id="KW-0812">Transmembrane</keyword>
<dbReference type="NCBIfam" id="TIGR01620">
    <property type="entry name" value="hyp_HI0043"/>
    <property type="match status" value="1"/>
</dbReference>
<comment type="subcellular location">
    <subcellularLocation>
        <location evidence="1">Cell inner membrane</location>
        <topology evidence="1">Multi-pass membrane protein</topology>
    </subcellularLocation>
</comment>
<dbReference type="InterPro" id="IPR021147">
    <property type="entry name" value="DUF697"/>
</dbReference>
<proteinExistence type="inferred from homology"/>
<feature type="region of interest" description="Disordered" evidence="8">
    <location>
        <begin position="1"/>
        <end position="22"/>
    </location>
</feature>
<evidence type="ECO:0000256" key="2">
    <source>
        <dbReference type="ARBA" id="ARBA00008255"/>
    </source>
</evidence>
<dbReference type="EMBL" id="CP039964">
    <property type="protein sequence ID" value="QCO55204.1"/>
    <property type="molecule type" value="Genomic_DNA"/>
</dbReference>
<dbReference type="RefSeq" id="WP_137192895.1">
    <property type="nucleotide sequence ID" value="NZ_CP039964.1"/>
</dbReference>
<feature type="transmembrane region" description="Helical" evidence="9">
    <location>
        <begin position="81"/>
        <end position="102"/>
    </location>
</feature>
<gene>
    <name evidence="10" type="ORF">EOK75_05100</name>
</gene>
<dbReference type="AlphaFoldDB" id="A0A4V1E0N0"/>
<feature type="transmembrane region" description="Helical" evidence="9">
    <location>
        <begin position="197"/>
        <end position="217"/>
    </location>
</feature>
<sequence>MAKPVLIDLDDTPTLTPSDAPPVPDLGLPDGRAVKAAAALAVARPSRITRFAVWALGALFSLMISVAVYDFVTGLLARNSWLGWLAFGLTGLAVLALLGLAIREGMGFYRLGRLDGLRAEVAVARKAGDLKTAGKATDHLLGLYKSRPDLRWGAANLAERRAEVLDADALLNLTEAQLLAPLDLAARAEIEAAARRVATVTALVPLALADVAVALFANLSMIRKIAVIYGGRSGTLGSFKLLRRVFSHLLATGALALGDDLIGSVAGGGVLSKLSRRFGEGVVNGALTARVGVAAMELCRPMAFHALPRPKVSNLMSRALSGVFDGVSSAMTKPR</sequence>
<reference evidence="10 11" key="1">
    <citation type="submission" date="2019-05" db="EMBL/GenBank/DDBJ databases">
        <title>Pseudorhodobacter turbinis sp. nov., isolated from the gut of the Korean turban shell.</title>
        <authorList>
            <person name="Jeong Y.-S."/>
            <person name="Kang W.-R."/>
            <person name="Bae J.-W."/>
        </authorList>
    </citation>
    <scope>NUCLEOTIDE SEQUENCE [LARGE SCALE GENOMIC DNA]</scope>
    <source>
        <strain evidence="10 11">S12M18</strain>
    </source>
</reference>
<dbReference type="OrthoDB" id="9816060at2"/>
<dbReference type="GO" id="GO:0005886">
    <property type="term" value="C:plasma membrane"/>
    <property type="evidence" value="ECO:0007669"/>
    <property type="project" value="UniProtKB-SubCell"/>
</dbReference>
<evidence type="ECO:0000256" key="9">
    <source>
        <dbReference type="SAM" id="Phobius"/>
    </source>
</evidence>
<evidence type="ECO:0000256" key="5">
    <source>
        <dbReference type="ARBA" id="ARBA00022692"/>
    </source>
</evidence>
<protein>
    <submittedName>
        <fullName evidence="10">TIGR01620 family protein</fullName>
    </submittedName>
</protein>
<dbReference type="Proteomes" id="UP000298631">
    <property type="component" value="Chromosome"/>
</dbReference>
<keyword evidence="6 9" id="KW-1133">Transmembrane helix</keyword>
<keyword evidence="4" id="KW-0997">Cell inner membrane</keyword>
<dbReference type="InterPro" id="IPR006507">
    <property type="entry name" value="UPF0283"/>
</dbReference>
<keyword evidence="11" id="KW-1185">Reference proteome</keyword>
<evidence type="ECO:0000313" key="11">
    <source>
        <dbReference type="Proteomes" id="UP000298631"/>
    </source>
</evidence>
<dbReference type="PANTHER" id="PTHR39342:SF1">
    <property type="entry name" value="UPF0283 MEMBRANE PROTEIN YCJF"/>
    <property type="match status" value="1"/>
</dbReference>
<evidence type="ECO:0000256" key="3">
    <source>
        <dbReference type="ARBA" id="ARBA00022475"/>
    </source>
</evidence>